<dbReference type="Pfam" id="PF05653">
    <property type="entry name" value="Mg_trans_NIPA"/>
    <property type="match status" value="1"/>
</dbReference>
<dbReference type="GO" id="GO:0016020">
    <property type="term" value="C:membrane"/>
    <property type="evidence" value="ECO:0007669"/>
    <property type="project" value="UniProtKB-SubCell"/>
</dbReference>
<feature type="transmembrane region" description="Helical" evidence="6">
    <location>
        <begin position="12"/>
        <end position="29"/>
    </location>
</feature>
<evidence type="ECO:0000256" key="2">
    <source>
        <dbReference type="ARBA" id="ARBA00007230"/>
    </source>
</evidence>
<evidence type="ECO:0000256" key="6">
    <source>
        <dbReference type="SAM" id="Phobius"/>
    </source>
</evidence>
<dbReference type="GeneTree" id="ENSGT00940000159087"/>
<accession>A0A3Q1G8W2</accession>
<dbReference type="Ensembl" id="ENSAPOT00000002355.1">
    <property type="protein sequence ID" value="ENSAPOP00000026981.1"/>
    <property type="gene ID" value="ENSAPOG00000011174.1"/>
</dbReference>
<sequence>RTSDRDKYLWLGLTLALLSAVLIGGSVILKKKALLRLAGKGQTRAGDGGHGYLKDWMWWGGLLTSKSHRKTNSRGSSFSFMFT</sequence>
<dbReference type="AlphaFoldDB" id="A0A3Q1G8W2"/>
<dbReference type="InterPro" id="IPR008521">
    <property type="entry name" value="Mg_trans_NIPA"/>
</dbReference>
<keyword evidence="8" id="KW-1185">Reference proteome</keyword>
<keyword evidence="5 6" id="KW-0472">Membrane</keyword>
<dbReference type="Proteomes" id="UP000257200">
    <property type="component" value="Unplaced"/>
</dbReference>
<name>A0A3Q1G8W2_9TELE</name>
<evidence type="ECO:0000313" key="7">
    <source>
        <dbReference type="Ensembl" id="ENSAPOP00000026981.1"/>
    </source>
</evidence>
<evidence type="ECO:0000256" key="1">
    <source>
        <dbReference type="ARBA" id="ARBA00004141"/>
    </source>
</evidence>
<organism evidence="7 8">
    <name type="scientific">Acanthochromis polyacanthus</name>
    <name type="common">spiny chromis</name>
    <dbReference type="NCBI Taxonomy" id="80966"/>
    <lineage>
        <taxon>Eukaryota</taxon>
        <taxon>Metazoa</taxon>
        <taxon>Chordata</taxon>
        <taxon>Craniata</taxon>
        <taxon>Vertebrata</taxon>
        <taxon>Euteleostomi</taxon>
        <taxon>Actinopterygii</taxon>
        <taxon>Neopterygii</taxon>
        <taxon>Teleostei</taxon>
        <taxon>Neoteleostei</taxon>
        <taxon>Acanthomorphata</taxon>
        <taxon>Ovalentaria</taxon>
        <taxon>Pomacentridae</taxon>
        <taxon>Acanthochromis</taxon>
    </lineage>
</organism>
<comment type="subcellular location">
    <subcellularLocation>
        <location evidence="1">Membrane</location>
        <topology evidence="1">Multi-pass membrane protein</topology>
    </subcellularLocation>
</comment>
<proteinExistence type="inferred from homology"/>
<evidence type="ECO:0000313" key="8">
    <source>
        <dbReference type="Proteomes" id="UP000257200"/>
    </source>
</evidence>
<dbReference type="STRING" id="80966.ENSAPOP00000026981"/>
<protein>
    <recommendedName>
        <fullName evidence="9">NIPA2</fullName>
    </recommendedName>
</protein>
<evidence type="ECO:0000256" key="4">
    <source>
        <dbReference type="ARBA" id="ARBA00022989"/>
    </source>
</evidence>
<reference evidence="7" key="1">
    <citation type="submission" date="2025-08" db="UniProtKB">
        <authorList>
            <consortium name="Ensembl"/>
        </authorList>
    </citation>
    <scope>IDENTIFICATION</scope>
</reference>
<evidence type="ECO:0008006" key="9">
    <source>
        <dbReference type="Google" id="ProtNLM"/>
    </source>
</evidence>
<keyword evidence="3 6" id="KW-0812">Transmembrane</keyword>
<evidence type="ECO:0000256" key="3">
    <source>
        <dbReference type="ARBA" id="ARBA00022692"/>
    </source>
</evidence>
<keyword evidence="4 6" id="KW-1133">Transmembrane helix</keyword>
<dbReference type="GO" id="GO:0015095">
    <property type="term" value="F:magnesium ion transmembrane transporter activity"/>
    <property type="evidence" value="ECO:0007669"/>
    <property type="project" value="InterPro"/>
</dbReference>
<evidence type="ECO:0000256" key="5">
    <source>
        <dbReference type="ARBA" id="ARBA00023136"/>
    </source>
</evidence>
<reference evidence="7" key="2">
    <citation type="submission" date="2025-09" db="UniProtKB">
        <authorList>
            <consortium name="Ensembl"/>
        </authorList>
    </citation>
    <scope>IDENTIFICATION</scope>
</reference>
<comment type="similarity">
    <text evidence="2">Belongs to the NIPA family.</text>
</comment>
<dbReference type="InParanoid" id="A0A3Q1G8W2"/>